<evidence type="ECO:0000256" key="2">
    <source>
        <dbReference type="ARBA" id="ARBA00022840"/>
    </source>
</evidence>
<evidence type="ECO:0000313" key="7">
    <source>
        <dbReference type="EMBL" id="MBU5592541.1"/>
    </source>
</evidence>
<keyword evidence="3" id="KW-0805">Transcription regulation</keyword>
<dbReference type="EMBL" id="JAHLQL010000004">
    <property type="protein sequence ID" value="MBU5592541.1"/>
    <property type="molecule type" value="Genomic_DNA"/>
</dbReference>
<comment type="caution">
    <text evidence="7">The sequence shown here is derived from an EMBL/GenBank/DDBJ whole genome shotgun (WGS) entry which is preliminary data.</text>
</comment>
<dbReference type="CDD" id="cd00130">
    <property type="entry name" value="PAS"/>
    <property type="match status" value="1"/>
</dbReference>
<evidence type="ECO:0000256" key="4">
    <source>
        <dbReference type="ARBA" id="ARBA00023163"/>
    </source>
</evidence>
<keyword evidence="2" id="KW-0067">ATP-binding</keyword>
<dbReference type="CDD" id="cd00009">
    <property type="entry name" value="AAA"/>
    <property type="match status" value="1"/>
</dbReference>
<dbReference type="PROSITE" id="PS50112">
    <property type="entry name" value="PAS"/>
    <property type="match status" value="1"/>
</dbReference>
<dbReference type="PANTHER" id="PTHR32071:SF57">
    <property type="entry name" value="C4-DICARBOXYLATE TRANSPORT TRANSCRIPTIONAL REGULATORY PROTEIN DCTD"/>
    <property type="match status" value="1"/>
</dbReference>
<dbReference type="InterPro" id="IPR002078">
    <property type="entry name" value="Sigma_54_int"/>
</dbReference>
<dbReference type="PROSITE" id="PS50045">
    <property type="entry name" value="SIGMA54_INTERACT_4"/>
    <property type="match status" value="1"/>
</dbReference>
<proteinExistence type="predicted"/>
<evidence type="ECO:0000259" key="5">
    <source>
        <dbReference type="PROSITE" id="PS50045"/>
    </source>
</evidence>
<feature type="domain" description="Sigma-54 factor interaction" evidence="5">
    <location>
        <begin position="335"/>
        <end position="564"/>
    </location>
</feature>
<dbReference type="InterPro" id="IPR025943">
    <property type="entry name" value="Sigma_54_int_dom_ATP-bd_2"/>
</dbReference>
<dbReference type="InterPro" id="IPR000014">
    <property type="entry name" value="PAS"/>
</dbReference>
<dbReference type="RefSeq" id="WP_216457313.1">
    <property type="nucleotide sequence ID" value="NZ_JAHLQL010000004.1"/>
</dbReference>
<dbReference type="InterPro" id="IPR013767">
    <property type="entry name" value="PAS_fold"/>
</dbReference>
<evidence type="ECO:0000313" key="8">
    <source>
        <dbReference type="Proteomes" id="UP000736583"/>
    </source>
</evidence>
<keyword evidence="8" id="KW-1185">Reference proteome</keyword>
<accession>A0ABS6F2L9</accession>
<feature type="domain" description="PAS" evidence="6">
    <location>
        <begin position="206"/>
        <end position="257"/>
    </location>
</feature>
<keyword evidence="4" id="KW-0804">Transcription</keyword>
<dbReference type="Proteomes" id="UP000736583">
    <property type="component" value="Unassembled WGS sequence"/>
</dbReference>
<sequence>MYLYQRIKSAYNSFINNNIIEDYIREDIALSWKRCRELGVNPLGGMGRKIPSSKMKDKLEENSELLFVAKPIMENMYNIVAGSGFSIILTDKDGCLLEVLGDESIMEKSYQLNFIKGTLWSEAEVGTNAIGTCLYLDKPIQTMGAEHYCVKQHDWSCSATTIHDDKGNIIGCLNMSGSYEGAHPHTLGMVLTGAYSIEKQLALIKSNKLINATFQSISDGMIIISKDFKILNLNHKAAETLGYEKEELINMNIKDIIRDVSFIDKMLNHSSTYNNFDCDFYDKNNNIIKCTMNAVPICNYTSHSNILITFRTSQAVNKLVNQVIGFSATYRFQDILTVSKSMKKTIEYAKKAALSQCNVLIQGPSGTGKELFAQSIHNYSQRSKEPFVAVNCASIPKELIESELFGYEKGAFTGASKEGHVGKFELADGGTIFLDEIGEMPLDMQSKLLRVLDNKKICRVGGNYEKKLNIRIIAATNRDLLGEIKKKSFREDLYYRLNVMSIKLLPLSERPEDIEILSKHFIKRLNKEQFNEKLPSPNYIESLKNHIWSGNVRELQNVVERSYYLCEDNIITEKYIVVDESSNIKKEITNPKTLLSLEEVEKNIIINTLKDSNLNMELSCKILKLSRATLYRRMKKYGISLKEIKAKS</sequence>
<dbReference type="Pfam" id="PF02954">
    <property type="entry name" value="HTH_8"/>
    <property type="match status" value="1"/>
</dbReference>
<organism evidence="7 8">
    <name type="scientific">Clostridium simiarum</name>
    <dbReference type="NCBI Taxonomy" id="2841506"/>
    <lineage>
        <taxon>Bacteria</taxon>
        <taxon>Bacillati</taxon>
        <taxon>Bacillota</taxon>
        <taxon>Clostridia</taxon>
        <taxon>Eubacteriales</taxon>
        <taxon>Clostridiaceae</taxon>
        <taxon>Clostridium</taxon>
    </lineage>
</organism>
<dbReference type="PROSITE" id="PS00676">
    <property type="entry name" value="SIGMA54_INTERACT_2"/>
    <property type="match status" value="1"/>
</dbReference>
<keyword evidence="1" id="KW-0547">Nucleotide-binding</keyword>
<dbReference type="InterPro" id="IPR002197">
    <property type="entry name" value="HTH_Fis"/>
</dbReference>
<evidence type="ECO:0000256" key="3">
    <source>
        <dbReference type="ARBA" id="ARBA00023015"/>
    </source>
</evidence>
<reference evidence="7 8" key="1">
    <citation type="submission" date="2021-06" db="EMBL/GenBank/DDBJ databases">
        <authorList>
            <person name="Sun Q."/>
            <person name="Li D."/>
        </authorList>
    </citation>
    <scope>NUCLEOTIDE SEQUENCE [LARGE SCALE GENOMIC DNA]</scope>
    <source>
        <strain evidence="7 8">MSJ-4</strain>
    </source>
</reference>
<dbReference type="PANTHER" id="PTHR32071">
    <property type="entry name" value="TRANSCRIPTIONAL REGULATORY PROTEIN"/>
    <property type="match status" value="1"/>
</dbReference>
<dbReference type="Pfam" id="PF00158">
    <property type="entry name" value="Sigma54_activat"/>
    <property type="match status" value="1"/>
</dbReference>
<evidence type="ECO:0000259" key="6">
    <source>
        <dbReference type="PROSITE" id="PS50112"/>
    </source>
</evidence>
<dbReference type="NCBIfam" id="TIGR00229">
    <property type="entry name" value="sensory_box"/>
    <property type="match status" value="1"/>
</dbReference>
<dbReference type="SMART" id="SM00091">
    <property type="entry name" value="PAS"/>
    <property type="match status" value="1"/>
</dbReference>
<dbReference type="Pfam" id="PF00989">
    <property type="entry name" value="PAS"/>
    <property type="match status" value="1"/>
</dbReference>
<name>A0ABS6F2L9_9CLOT</name>
<gene>
    <name evidence="7" type="ORF">KQI89_12320</name>
</gene>
<dbReference type="InterPro" id="IPR058031">
    <property type="entry name" value="AAA_lid_NorR"/>
</dbReference>
<dbReference type="SMART" id="SM00382">
    <property type="entry name" value="AAA"/>
    <property type="match status" value="1"/>
</dbReference>
<evidence type="ECO:0000256" key="1">
    <source>
        <dbReference type="ARBA" id="ARBA00022741"/>
    </source>
</evidence>
<dbReference type="Pfam" id="PF25601">
    <property type="entry name" value="AAA_lid_14"/>
    <property type="match status" value="1"/>
</dbReference>
<protein>
    <submittedName>
        <fullName evidence="7">Sigma-54-dependent Fis family transcriptional regulator</fullName>
    </submittedName>
</protein>
<dbReference type="InterPro" id="IPR003593">
    <property type="entry name" value="AAA+_ATPase"/>
</dbReference>